<keyword evidence="4" id="KW-0378">Hydrolase</keyword>
<dbReference type="Pfam" id="PF01694">
    <property type="entry name" value="Rhomboid"/>
    <property type="match status" value="1"/>
</dbReference>
<evidence type="ECO:0000256" key="5">
    <source>
        <dbReference type="ARBA" id="ARBA00022989"/>
    </source>
</evidence>
<feature type="transmembrane region" description="Helical" evidence="7">
    <location>
        <begin position="139"/>
        <end position="159"/>
    </location>
</feature>
<dbReference type="InterPro" id="IPR050925">
    <property type="entry name" value="Rhomboid_protease_S54"/>
</dbReference>
<dbReference type="Gene3D" id="1.20.1540.10">
    <property type="entry name" value="Rhomboid-like"/>
    <property type="match status" value="1"/>
</dbReference>
<evidence type="ECO:0000256" key="1">
    <source>
        <dbReference type="ARBA" id="ARBA00004141"/>
    </source>
</evidence>
<proteinExistence type="inferred from homology"/>
<feature type="transmembrane region" description="Helical" evidence="7">
    <location>
        <begin position="171"/>
        <end position="189"/>
    </location>
</feature>
<feature type="transmembrane region" description="Helical" evidence="7">
    <location>
        <begin position="195"/>
        <end position="212"/>
    </location>
</feature>
<feature type="transmembrane region" description="Helical" evidence="7">
    <location>
        <begin position="21"/>
        <end position="43"/>
    </location>
</feature>
<evidence type="ECO:0000256" key="6">
    <source>
        <dbReference type="ARBA" id="ARBA00023136"/>
    </source>
</evidence>
<evidence type="ECO:0000259" key="8">
    <source>
        <dbReference type="Pfam" id="PF01694"/>
    </source>
</evidence>
<keyword evidence="6 7" id="KW-0472">Membrane</keyword>
<dbReference type="SUPFAM" id="SSF144091">
    <property type="entry name" value="Rhomboid-like"/>
    <property type="match status" value="1"/>
</dbReference>
<organism evidence="9 10">
    <name type="scientific">Boseongicola aestuarii</name>
    <dbReference type="NCBI Taxonomy" id="1470561"/>
    <lineage>
        <taxon>Bacteria</taxon>
        <taxon>Pseudomonadati</taxon>
        <taxon>Pseudomonadota</taxon>
        <taxon>Alphaproteobacteria</taxon>
        <taxon>Rhodobacterales</taxon>
        <taxon>Paracoccaceae</taxon>
        <taxon>Boseongicola</taxon>
    </lineage>
</organism>
<accession>A0A238J0L4</accession>
<dbReference type="PANTHER" id="PTHR43731">
    <property type="entry name" value="RHOMBOID PROTEASE"/>
    <property type="match status" value="1"/>
</dbReference>
<dbReference type="EMBL" id="FXXQ01000004">
    <property type="protein sequence ID" value="SMX23444.1"/>
    <property type="molecule type" value="Genomic_DNA"/>
</dbReference>
<evidence type="ECO:0000313" key="10">
    <source>
        <dbReference type="Proteomes" id="UP000201838"/>
    </source>
</evidence>
<dbReference type="GO" id="GO:0004252">
    <property type="term" value="F:serine-type endopeptidase activity"/>
    <property type="evidence" value="ECO:0007669"/>
    <property type="project" value="InterPro"/>
</dbReference>
<evidence type="ECO:0000256" key="3">
    <source>
        <dbReference type="ARBA" id="ARBA00022692"/>
    </source>
</evidence>
<evidence type="ECO:0000256" key="4">
    <source>
        <dbReference type="ARBA" id="ARBA00022801"/>
    </source>
</evidence>
<sequence length="224" mass="24884">MTNNPDEPSAEKFKPKVYKSVFVLIGLYAAVEAVLIAGDLRLIDIPRFRLTVYEFAGFWPGVLNDWEPNYAAQPWLMFFTYGFLHSGWVHLVVNMVTLASIAPLVLDRVGLWKGAFIFGFSILGGAVGFAILSDSYRPMVGASGALFGLVGAILAWEYVDRFTFRAKMWPVLRAIGFLITLNVVLYFAMDRLLAWEAHLGGFVAGWVAALLVDPRSRDIDGLVD</sequence>
<feature type="domain" description="Peptidase S54 rhomboid" evidence="8">
    <location>
        <begin position="75"/>
        <end position="212"/>
    </location>
</feature>
<dbReference type="RefSeq" id="WP_245813729.1">
    <property type="nucleotide sequence ID" value="NZ_FXXQ01000004.1"/>
</dbReference>
<feature type="transmembrane region" description="Helical" evidence="7">
    <location>
        <begin position="87"/>
        <end position="106"/>
    </location>
</feature>
<evidence type="ECO:0000256" key="7">
    <source>
        <dbReference type="SAM" id="Phobius"/>
    </source>
</evidence>
<dbReference type="PANTHER" id="PTHR43731:SF14">
    <property type="entry name" value="PRESENILIN-ASSOCIATED RHOMBOID-LIKE PROTEIN, MITOCHONDRIAL"/>
    <property type="match status" value="1"/>
</dbReference>
<dbReference type="GO" id="GO:0016020">
    <property type="term" value="C:membrane"/>
    <property type="evidence" value="ECO:0007669"/>
    <property type="project" value="UniProtKB-SubCell"/>
</dbReference>
<feature type="transmembrane region" description="Helical" evidence="7">
    <location>
        <begin position="115"/>
        <end position="133"/>
    </location>
</feature>
<keyword evidence="5 7" id="KW-1133">Transmembrane helix</keyword>
<keyword evidence="10" id="KW-1185">Reference proteome</keyword>
<protein>
    <submittedName>
        <fullName evidence="9">Rhomboid family protein</fullName>
    </submittedName>
</protein>
<dbReference type="InterPro" id="IPR035952">
    <property type="entry name" value="Rhomboid-like_sf"/>
</dbReference>
<comment type="subcellular location">
    <subcellularLocation>
        <location evidence="1">Membrane</location>
        <topology evidence="1">Multi-pass membrane protein</topology>
    </subcellularLocation>
</comment>
<dbReference type="Proteomes" id="UP000201838">
    <property type="component" value="Unassembled WGS sequence"/>
</dbReference>
<dbReference type="AlphaFoldDB" id="A0A238J0L4"/>
<gene>
    <name evidence="9" type="ORF">BOA8489_01551</name>
</gene>
<keyword evidence="3 7" id="KW-0812">Transmembrane</keyword>
<evidence type="ECO:0000313" key="9">
    <source>
        <dbReference type="EMBL" id="SMX23444.1"/>
    </source>
</evidence>
<reference evidence="9 10" key="1">
    <citation type="submission" date="2017-05" db="EMBL/GenBank/DDBJ databases">
        <authorList>
            <person name="Song R."/>
            <person name="Chenine A.L."/>
            <person name="Ruprecht R.M."/>
        </authorList>
    </citation>
    <scope>NUCLEOTIDE SEQUENCE [LARGE SCALE GENOMIC DNA]</scope>
    <source>
        <strain evidence="9 10">CECT 8489</strain>
    </source>
</reference>
<dbReference type="InterPro" id="IPR022764">
    <property type="entry name" value="Peptidase_S54_rhomboid_dom"/>
</dbReference>
<evidence type="ECO:0000256" key="2">
    <source>
        <dbReference type="ARBA" id="ARBA00009045"/>
    </source>
</evidence>
<name>A0A238J0L4_9RHOB</name>
<comment type="similarity">
    <text evidence="2">Belongs to the peptidase S54 family.</text>
</comment>